<protein>
    <submittedName>
        <fullName evidence="4">FAD synthase</fullName>
    </submittedName>
</protein>
<evidence type="ECO:0000256" key="2">
    <source>
        <dbReference type="ARBA" id="ARBA00022695"/>
    </source>
</evidence>
<dbReference type="InterPro" id="IPR014729">
    <property type="entry name" value="Rossmann-like_a/b/a_fold"/>
</dbReference>
<comment type="caution">
    <text evidence="4">The sequence shown here is derived from an EMBL/GenBank/DDBJ whole genome shotgun (WGS) entry which is preliminary data.</text>
</comment>
<name>A0A2H9N2S8_9BACT</name>
<keyword evidence="2" id="KW-0548">Nucleotidyltransferase</keyword>
<evidence type="ECO:0000313" key="4">
    <source>
        <dbReference type="EMBL" id="PIW91402.1"/>
    </source>
</evidence>
<reference evidence="5" key="1">
    <citation type="submission" date="2017-09" db="EMBL/GenBank/DDBJ databases">
        <title>Depth-based differentiation of microbial function through sediment-hosted aquifers and enrichment of novel symbionts in the deep terrestrial subsurface.</title>
        <authorList>
            <person name="Probst A.J."/>
            <person name="Ladd B."/>
            <person name="Jarett J.K."/>
            <person name="Geller-Mcgrath D.E."/>
            <person name="Sieber C.M.K."/>
            <person name="Emerson J.B."/>
            <person name="Anantharaman K."/>
            <person name="Thomas B.C."/>
            <person name="Malmstrom R."/>
            <person name="Stieglmeier M."/>
            <person name="Klingl A."/>
            <person name="Woyke T."/>
            <person name="Ryan C.M."/>
            <person name="Banfield J.F."/>
        </authorList>
    </citation>
    <scope>NUCLEOTIDE SEQUENCE [LARGE SCALE GENOMIC DNA]</scope>
</reference>
<dbReference type="Gene3D" id="3.40.50.620">
    <property type="entry name" value="HUPs"/>
    <property type="match status" value="1"/>
</dbReference>
<dbReference type="NCBIfam" id="TIGR00125">
    <property type="entry name" value="cyt_tran_rel"/>
    <property type="match status" value="1"/>
</dbReference>
<keyword evidence="1" id="KW-0808">Transferase</keyword>
<dbReference type="PANTHER" id="PTHR43793">
    <property type="entry name" value="FAD SYNTHASE"/>
    <property type="match status" value="1"/>
</dbReference>
<dbReference type="SUPFAM" id="SSF52374">
    <property type="entry name" value="Nucleotidylyl transferase"/>
    <property type="match status" value="1"/>
</dbReference>
<dbReference type="InterPro" id="IPR004821">
    <property type="entry name" value="Cyt_trans-like"/>
</dbReference>
<proteinExistence type="predicted"/>
<dbReference type="Proteomes" id="UP000236840">
    <property type="component" value="Unassembled WGS sequence"/>
</dbReference>
<dbReference type="EMBL" id="PFHJ01000021">
    <property type="protein sequence ID" value="PIW91402.1"/>
    <property type="molecule type" value="Genomic_DNA"/>
</dbReference>
<feature type="domain" description="Cytidyltransferase-like" evidence="3">
    <location>
        <begin position="6"/>
        <end position="128"/>
    </location>
</feature>
<dbReference type="Pfam" id="PF01467">
    <property type="entry name" value="CTP_transf_like"/>
    <property type="match status" value="1"/>
</dbReference>
<evidence type="ECO:0000313" key="5">
    <source>
        <dbReference type="Proteomes" id="UP000236840"/>
    </source>
</evidence>
<dbReference type="PANTHER" id="PTHR43793:SF1">
    <property type="entry name" value="FAD SYNTHASE"/>
    <property type="match status" value="1"/>
</dbReference>
<dbReference type="GO" id="GO:0016779">
    <property type="term" value="F:nucleotidyltransferase activity"/>
    <property type="evidence" value="ECO:0007669"/>
    <property type="project" value="UniProtKB-KW"/>
</dbReference>
<dbReference type="AlphaFoldDB" id="A0A2H9N2S8"/>
<evidence type="ECO:0000259" key="3">
    <source>
        <dbReference type="Pfam" id="PF01467"/>
    </source>
</evidence>
<organism evidence="4 5">
    <name type="scientific">Candidatus Nealsonbacteria bacterium CG_4_8_14_3_um_filter_37_36</name>
    <dbReference type="NCBI Taxonomy" id="1974688"/>
    <lineage>
        <taxon>Bacteria</taxon>
        <taxon>Candidatus Nealsoniibacteriota</taxon>
    </lineage>
</organism>
<gene>
    <name evidence="4" type="ORF">COZ90_00855</name>
</gene>
<dbReference type="InterPro" id="IPR050385">
    <property type="entry name" value="Archaeal_FAD_synthase"/>
</dbReference>
<sequence length="138" mass="16212">MKKVLIFGTFDGLHPGHLNFFEQAKKYGDYLIVVVARDKTIKRIKNRFPSKNEVERLGTIQRCQLINEARLGYEDNPYRIIREISPDVICLGYDQKAFTENLAKELEKMSLSTKIYKMKPFQPEKYHSLIINEQKCLI</sequence>
<evidence type="ECO:0000256" key="1">
    <source>
        <dbReference type="ARBA" id="ARBA00022679"/>
    </source>
</evidence>
<accession>A0A2H9N2S8</accession>